<dbReference type="RefSeq" id="XP_008024841.1">
    <property type="nucleotide sequence ID" value="XM_008026650.1"/>
</dbReference>
<gene>
    <name evidence="2" type="ORF">SETTUDRAFT_109388</name>
</gene>
<reference evidence="2 3" key="1">
    <citation type="journal article" date="2012" name="PLoS Pathog.">
        <title>Diverse lifestyles and strategies of plant pathogenesis encoded in the genomes of eighteen Dothideomycetes fungi.</title>
        <authorList>
            <person name="Ohm R.A."/>
            <person name="Feau N."/>
            <person name="Henrissat B."/>
            <person name="Schoch C.L."/>
            <person name="Horwitz B.A."/>
            <person name="Barry K.W."/>
            <person name="Condon B.J."/>
            <person name="Copeland A.C."/>
            <person name="Dhillon B."/>
            <person name="Glaser F."/>
            <person name="Hesse C.N."/>
            <person name="Kosti I."/>
            <person name="LaButti K."/>
            <person name="Lindquist E.A."/>
            <person name="Lucas S."/>
            <person name="Salamov A.A."/>
            <person name="Bradshaw R.E."/>
            <person name="Ciuffetti L."/>
            <person name="Hamelin R.C."/>
            <person name="Kema G.H.J."/>
            <person name="Lawrence C."/>
            <person name="Scott J.A."/>
            <person name="Spatafora J.W."/>
            <person name="Turgeon B.G."/>
            <person name="de Wit P.J.G.M."/>
            <person name="Zhong S."/>
            <person name="Goodwin S.B."/>
            <person name="Grigoriev I.V."/>
        </authorList>
    </citation>
    <scope>NUCLEOTIDE SEQUENCE [LARGE SCALE GENOMIC DNA]</scope>
    <source>
        <strain evidence="3">28A</strain>
    </source>
</reference>
<dbReference type="Proteomes" id="UP000016935">
    <property type="component" value="Unassembled WGS sequence"/>
</dbReference>
<sequence>MVNMMGCRHLENSVQKKPQQGAKDRMPRRVNVVAAASYVRKIFESKRLAYSIMGGFQMSCLGNGREVSDVQIAYDDRDFDRIKKKLEADPRVQLPAGMNPLTPSKILVQTGPRFKDIACTGSVTIEVYLLPPGEYFCKLAVITN</sequence>
<dbReference type="AlphaFoldDB" id="R0KHZ8"/>
<dbReference type="GeneID" id="19395363"/>
<evidence type="ECO:0000313" key="2">
    <source>
        <dbReference type="EMBL" id="EOA87632.1"/>
    </source>
</evidence>
<keyword evidence="3" id="KW-1185">Reference proteome</keyword>
<feature type="region of interest" description="Disordered" evidence="1">
    <location>
        <begin position="1"/>
        <end position="26"/>
    </location>
</feature>
<dbReference type="eggNOG" id="ENOG502S9NR">
    <property type="taxonomic scope" value="Eukaryota"/>
</dbReference>
<reference evidence="2 3" key="2">
    <citation type="journal article" date="2013" name="PLoS Genet.">
        <title>Comparative genome structure, secondary metabolite, and effector coding capacity across Cochliobolus pathogens.</title>
        <authorList>
            <person name="Condon B.J."/>
            <person name="Leng Y."/>
            <person name="Wu D."/>
            <person name="Bushley K.E."/>
            <person name="Ohm R.A."/>
            <person name="Otillar R."/>
            <person name="Martin J."/>
            <person name="Schackwitz W."/>
            <person name="Grimwood J."/>
            <person name="MohdZainudin N."/>
            <person name="Xue C."/>
            <person name="Wang R."/>
            <person name="Manning V.A."/>
            <person name="Dhillon B."/>
            <person name="Tu Z.J."/>
            <person name="Steffenson B.J."/>
            <person name="Salamov A."/>
            <person name="Sun H."/>
            <person name="Lowry S."/>
            <person name="LaButti K."/>
            <person name="Han J."/>
            <person name="Copeland A."/>
            <person name="Lindquist E."/>
            <person name="Barry K."/>
            <person name="Schmutz J."/>
            <person name="Baker S.E."/>
            <person name="Ciuffetti L.M."/>
            <person name="Grigoriev I.V."/>
            <person name="Zhong S."/>
            <person name="Turgeon B.G."/>
        </authorList>
    </citation>
    <scope>NUCLEOTIDE SEQUENCE [LARGE SCALE GENOMIC DNA]</scope>
    <source>
        <strain evidence="3">28A</strain>
    </source>
</reference>
<organism evidence="2 3">
    <name type="scientific">Exserohilum turcicum (strain 28A)</name>
    <name type="common">Northern leaf blight fungus</name>
    <name type="synonym">Setosphaeria turcica</name>
    <dbReference type="NCBI Taxonomy" id="671987"/>
    <lineage>
        <taxon>Eukaryota</taxon>
        <taxon>Fungi</taxon>
        <taxon>Dikarya</taxon>
        <taxon>Ascomycota</taxon>
        <taxon>Pezizomycotina</taxon>
        <taxon>Dothideomycetes</taxon>
        <taxon>Pleosporomycetidae</taxon>
        <taxon>Pleosporales</taxon>
        <taxon>Pleosporineae</taxon>
        <taxon>Pleosporaceae</taxon>
        <taxon>Exserohilum</taxon>
    </lineage>
</organism>
<evidence type="ECO:0000313" key="3">
    <source>
        <dbReference type="Proteomes" id="UP000016935"/>
    </source>
</evidence>
<dbReference type="OrthoDB" id="10066232at2759"/>
<dbReference type="EMBL" id="KB908581">
    <property type="protein sequence ID" value="EOA87632.1"/>
    <property type="molecule type" value="Genomic_DNA"/>
</dbReference>
<evidence type="ECO:0000256" key="1">
    <source>
        <dbReference type="SAM" id="MobiDB-lite"/>
    </source>
</evidence>
<protein>
    <submittedName>
        <fullName evidence="2">Uncharacterized protein</fullName>
    </submittedName>
</protein>
<name>R0KHZ8_EXST2</name>
<dbReference type="HOGENOM" id="CLU_1865856_0_0_1"/>
<dbReference type="STRING" id="671987.R0KHZ8"/>
<proteinExistence type="predicted"/>
<accession>R0KHZ8</accession>